<dbReference type="PANTHER" id="PTHR48084">
    <property type="entry name" value="2-OXOGLUTARATE OXIDOREDUCTASE SUBUNIT KORB-RELATED"/>
    <property type="match status" value="1"/>
</dbReference>
<dbReference type="SUPFAM" id="SSF52518">
    <property type="entry name" value="Thiamin diphosphate-binding fold (THDP-binding)"/>
    <property type="match status" value="1"/>
</dbReference>
<gene>
    <name evidence="3" type="ORF">ENV60_09190</name>
</gene>
<dbReference type="Pfam" id="PF02775">
    <property type="entry name" value="TPP_enzyme_C"/>
    <property type="match status" value="1"/>
</dbReference>
<proteinExistence type="predicted"/>
<reference evidence="3" key="1">
    <citation type="journal article" date="2020" name="mSystems">
        <title>Genome- and Community-Level Interaction Insights into Carbon Utilization and Element Cycling Functions of Hydrothermarchaeota in Hydrothermal Sediment.</title>
        <authorList>
            <person name="Zhou Z."/>
            <person name="Liu Y."/>
            <person name="Xu W."/>
            <person name="Pan J."/>
            <person name="Luo Z.H."/>
            <person name="Li M."/>
        </authorList>
    </citation>
    <scope>NUCLEOTIDE SEQUENCE [LARGE SCALE GENOMIC DNA]</scope>
    <source>
        <strain evidence="3">SpSt-774</strain>
    </source>
</reference>
<dbReference type="AlphaFoldDB" id="A0A7C4XGE4"/>
<sequence>MKMIFGRPKGLTEIKQRYCPGCGHGIVHRIIGELLEEMGIRERAIGIAPVGCSVFADEYFNCDMIQVPHGRAPAVATGMKRVRPECIIFAYQGDGDLAAIGTAETIHSAARNENITIIFINNAIYGMTGGQLAPTTLPGMRSTTSVKGRDIVKQGYPIKVCELLNGLDGPYYLERVSVDTPKNIIKTKKAIKTAFQYQIENKGFSLVEVLSMCPTGWGVTPVQAKKWVGEVMAKYYPIGEFRNRAKEAK</sequence>
<dbReference type="Gene3D" id="3.40.50.970">
    <property type="match status" value="1"/>
</dbReference>
<dbReference type="GO" id="GO:0016625">
    <property type="term" value="F:oxidoreductase activity, acting on the aldehyde or oxo group of donors, iron-sulfur protein as acceptor"/>
    <property type="evidence" value="ECO:0007669"/>
    <property type="project" value="UniProtKB-ARBA"/>
</dbReference>
<dbReference type="InterPro" id="IPR011766">
    <property type="entry name" value="TPP_enzyme_TPP-bd"/>
</dbReference>
<dbReference type="GO" id="GO:0045333">
    <property type="term" value="P:cellular respiration"/>
    <property type="evidence" value="ECO:0007669"/>
    <property type="project" value="UniProtKB-ARBA"/>
</dbReference>
<evidence type="ECO:0000259" key="2">
    <source>
        <dbReference type="Pfam" id="PF02775"/>
    </source>
</evidence>
<protein>
    <recommendedName>
        <fullName evidence="2">Thiamine pyrophosphate enzyme TPP-binding domain-containing protein</fullName>
    </recommendedName>
</protein>
<evidence type="ECO:0000313" key="3">
    <source>
        <dbReference type="EMBL" id="HGV98451.1"/>
    </source>
</evidence>
<accession>A0A7C4XGE4</accession>
<organism evidence="3">
    <name type="scientific">candidate division WOR-3 bacterium</name>
    <dbReference type="NCBI Taxonomy" id="2052148"/>
    <lineage>
        <taxon>Bacteria</taxon>
        <taxon>Bacteria division WOR-3</taxon>
    </lineage>
</organism>
<keyword evidence="1" id="KW-0560">Oxidoreductase</keyword>
<comment type="caution">
    <text evidence="3">The sequence shown here is derived from an EMBL/GenBank/DDBJ whole genome shotgun (WGS) entry which is preliminary data.</text>
</comment>
<dbReference type="InterPro" id="IPR051457">
    <property type="entry name" value="2-oxoacid:Fd_oxidoreductase"/>
</dbReference>
<dbReference type="GO" id="GO:0030976">
    <property type="term" value="F:thiamine pyrophosphate binding"/>
    <property type="evidence" value="ECO:0007669"/>
    <property type="project" value="InterPro"/>
</dbReference>
<dbReference type="PANTHER" id="PTHR48084:SF3">
    <property type="entry name" value="SUBUNIT OF PYRUVATE:FLAVODOXIN OXIDOREDUCTASE"/>
    <property type="match status" value="1"/>
</dbReference>
<evidence type="ECO:0000256" key="1">
    <source>
        <dbReference type="ARBA" id="ARBA00023002"/>
    </source>
</evidence>
<name>A0A7C4XGE4_UNCW3</name>
<dbReference type="EMBL" id="DTGZ01000174">
    <property type="protein sequence ID" value="HGV98451.1"/>
    <property type="molecule type" value="Genomic_DNA"/>
</dbReference>
<dbReference type="InterPro" id="IPR029061">
    <property type="entry name" value="THDP-binding"/>
</dbReference>
<feature type="domain" description="Thiamine pyrophosphate enzyme TPP-binding" evidence="2">
    <location>
        <begin position="57"/>
        <end position="209"/>
    </location>
</feature>